<sequence length="322" mass="36630">MQSSFGRPNMADYQTKSQIAVENSSFETEEIRKDVITDTMEEASGIIITPQSSSDGNKDEFINEEMKIDEQEMKIDEQEMKIDEQEMKIDEQEMKIHEQELENVKKRKNEEKSDTETDTLKSDQVPSELPMDIGDGVPMVEDPRLPEGWSRKVVQRQTGKSAGKFDVYIYSPDGKKFRSRFELANYIVKNNLSLDIKQFDFSVRGKAKVDALPSGPRVPRPKKPSVKKPKENTTQKTKKSDLPKKSTQSKQRLLIKLNFQVPKKRCTTTDSSSPALDQPSHSGVASKKTERKTRRVQTTGKEKVSTLAKGESESCRSVFKVE</sequence>
<dbReference type="EnsemblMetazoa" id="SMAR014354-RA">
    <property type="protein sequence ID" value="SMAR014354-PA"/>
    <property type="gene ID" value="SMAR014354"/>
</dbReference>
<evidence type="ECO:0000259" key="7">
    <source>
        <dbReference type="PROSITE" id="PS50982"/>
    </source>
</evidence>
<proteinExistence type="predicted"/>
<organism evidence="8 9">
    <name type="scientific">Strigamia maritima</name>
    <name type="common">European centipede</name>
    <name type="synonym">Geophilus maritimus</name>
    <dbReference type="NCBI Taxonomy" id="126957"/>
    <lineage>
        <taxon>Eukaryota</taxon>
        <taxon>Metazoa</taxon>
        <taxon>Ecdysozoa</taxon>
        <taxon>Arthropoda</taxon>
        <taxon>Myriapoda</taxon>
        <taxon>Chilopoda</taxon>
        <taxon>Pleurostigmophora</taxon>
        <taxon>Geophilomorpha</taxon>
        <taxon>Linotaeniidae</taxon>
        <taxon>Strigamia</taxon>
    </lineage>
</organism>
<dbReference type="InterPro" id="IPR016177">
    <property type="entry name" value="DNA-bd_dom_sf"/>
</dbReference>
<dbReference type="AlphaFoldDB" id="T1JKH4"/>
<keyword evidence="4" id="KW-0804">Transcription</keyword>
<dbReference type="SMART" id="SM00391">
    <property type="entry name" value="MBD"/>
    <property type="match status" value="1"/>
</dbReference>
<feature type="compositionally biased region" description="Basic and acidic residues" evidence="6">
    <location>
        <begin position="91"/>
        <end position="121"/>
    </location>
</feature>
<dbReference type="PROSITE" id="PS50982">
    <property type="entry name" value="MBD"/>
    <property type="match status" value="1"/>
</dbReference>
<dbReference type="eggNOG" id="KOG4161">
    <property type="taxonomic scope" value="Eukaryota"/>
</dbReference>
<feature type="region of interest" description="Disordered" evidence="6">
    <location>
        <begin position="208"/>
        <end position="322"/>
    </location>
</feature>
<feature type="region of interest" description="Disordered" evidence="6">
    <location>
        <begin position="1"/>
        <end position="25"/>
    </location>
</feature>
<dbReference type="GO" id="GO:0003677">
    <property type="term" value="F:DNA binding"/>
    <property type="evidence" value="ECO:0007669"/>
    <property type="project" value="UniProtKB-KW"/>
</dbReference>
<feature type="compositionally biased region" description="Basic and acidic residues" evidence="6">
    <location>
        <begin position="300"/>
        <end position="322"/>
    </location>
</feature>
<feature type="region of interest" description="Disordered" evidence="6">
    <location>
        <begin position="91"/>
        <end position="156"/>
    </location>
</feature>
<evidence type="ECO:0000256" key="4">
    <source>
        <dbReference type="ARBA" id="ARBA00023163"/>
    </source>
</evidence>
<dbReference type="Gene3D" id="3.30.890.10">
    <property type="entry name" value="Methyl-cpg-binding Protein 2, Chain A"/>
    <property type="match status" value="1"/>
</dbReference>
<evidence type="ECO:0000256" key="6">
    <source>
        <dbReference type="SAM" id="MobiDB-lite"/>
    </source>
</evidence>
<reference evidence="9" key="1">
    <citation type="submission" date="2011-05" db="EMBL/GenBank/DDBJ databases">
        <authorList>
            <person name="Richards S.R."/>
            <person name="Qu J."/>
            <person name="Jiang H."/>
            <person name="Jhangiani S.N."/>
            <person name="Agravi P."/>
            <person name="Goodspeed R."/>
            <person name="Gross S."/>
            <person name="Mandapat C."/>
            <person name="Jackson L."/>
            <person name="Mathew T."/>
            <person name="Pu L."/>
            <person name="Thornton R."/>
            <person name="Saada N."/>
            <person name="Wilczek-Boney K.B."/>
            <person name="Lee S."/>
            <person name="Kovar C."/>
            <person name="Wu Y."/>
            <person name="Scherer S.E."/>
            <person name="Worley K.C."/>
            <person name="Muzny D.M."/>
            <person name="Gibbs R."/>
        </authorList>
    </citation>
    <scope>NUCLEOTIDE SEQUENCE</scope>
    <source>
        <strain evidence="9">Brora</strain>
    </source>
</reference>
<keyword evidence="2" id="KW-0805">Transcription regulation</keyword>
<dbReference type="HOGENOM" id="CLU_864126_0_0_1"/>
<feature type="compositionally biased region" description="Basic and acidic residues" evidence="6">
    <location>
        <begin position="228"/>
        <end position="244"/>
    </location>
</feature>
<comment type="subcellular location">
    <subcellularLocation>
        <location evidence="1">Nucleus</location>
    </subcellularLocation>
</comment>
<dbReference type="Proteomes" id="UP000014500">
    <property type="component" value="Unassembled WGS sequence"/>
</dbReference>
<protein>
    <recommendedName>
        <fullName evidence="7">MBD domain-containing protein</fullName>
    </recommendedName>
</protein>
<dbReference type="EMBL" id="JH430816">
    <property type="status" value="NOT_ANNOTATED_CDS"/>
    <property type="molecule type" value="Genomic_DNA"/>
</dbReference>
<evidence type="ECO:0000313" key="8">
    <source>
        <dbReference type="EnsemblMetazoa" id="SMAR014354-PA"/>
    </source>
</evidence>
<evidence type="ECO:0000313" key="9">
    <source>
        <dbReference type="Proteomes" id="UP000014500"/>
    </source>
</evidence>
<evidence type="ECO:0000256" key="5">
    <source>
        <dbReference type="ARBA" id="ARBA00023242"/>
    </source>
</evidence>
<dbReference type="STRING" id="126957.T1JKH4"/>
<dbReference type="PANTHER" id="PTHR12396">
    <property type="entry name" value="METHYL-CPG BINDING PROTEIN, MBD"/>
    <property type="match status" value="1"/>
</dbReference>
<dbReference type="SUPFAM" id="SSF54171">
    <property type="entry name" value="DNA-binding domain"/>
    <property type="match status" value="1"/>
</dbReference>
<dbReference type="InterPro" id="IPR001739">
    <property type="entry name" value="Methyl_CpG_DNA-bd"/>
</dbReference>
<reference evidence="8" key="2">
    <citation type="submission" date="2015-02" db="UniProtKB">
        <authorList>
            <consortium name="EnsemblMetazoa"/>
        </authorList>
    </citation>
    <scope>IDENTIFICATION</scope>
</reference>
<feature type="domain" description="MBD" evidence="7">
    <location>
        <begin position="135"/>
        <end position="206"/>
    </location>
</feature>
<dbReference type="PhylomeDB" id="T1JKH4"/>
<name>T1JKH4_STRMM</name>
<accession>T1JKH4</accession>
<keyword evidence="5" id="KW-0539">Nucleus</keyword>
<feature type="compositionally biased region" description="Polar residues" evidence="6">
    <location>
        <begin position="268"/>
        <end position="283"/>
    </location>
</feature>
<dbReference type="GO" id="GO:0005654">
    <property type="term" value="C:nucleoplasm"/>
    <property type="evidence" value="ECO:0007669"/>
    <property type="project" value="UniProtKB-ARBA"/>
</dbReference>
<evidence type="ECO:0000256" key="3">
    <source>
        <dbReference type="ARBA" id="ARBA00023125"/>
    </source>
</evidence>
<dbReference type="Pfam" id="PF01429">
    <property type="entry name" value="MBD"/>
    <property type="match status" value="1"/>
</dbReference>
<keyword evidence="9" id="KW-1185">Reference proteome</keyword>
<dbReference type="CDD" id="cd01396">
    <property type="entry name" value="MeCP2_MBD"/>
    <property type="match status" value="1"/>
</dbReference>
<keyword evidence="3" id="KW-0238">DNA-binding</keyword>
<evidence type="ECO:0000256" key="1">
    <source>
        <dbReference type="ARBA" id="ARBA00004123"/>
    </source>
</evidence>
<evidence type="ECO:0000256" key="2">
    <source>
        <dbReference type="ARBA" id="ARBA00023015"/>
    </source>
</evidence>